<feature type="binding site" evidence="12">
    <location>
        <position position="185"/>
    </location>
    <ligand>
        <name>FAD</name>
        <dbReference type="ChEBI" id="CHEBI:57692"/>
    </ligand>
</feature>
<dbReference type="GO" id="GO:0033540">
    <property type="term" value="P:fatty acid beta-oxidation using acyl-CoA oxidase"/>
    <property type="evidence" value="ECO:0007669"/>
    <property type="project" value="TreeGrafter"/>
</dbReference>
<dbReference type="GO" id="GO:0003997">
    <property type="term" value="F:acyl-CoA oxidase activity"/>
    <property type="evidence" value="ECO:0007669"/>
    <property type="project" value="InterPro"/>
</dbReference>
<accession>A0A5J4Z4Y6</accession>
<comment type="cofactor">
    <cofactor evidence="1">
        <name>FAD</name>
        <dbReference type="ChEBI" id="CHEBI:57692"/>
    </cofactor>
</comment>
<dbReference type="GO" id="GO:0005504">
    <property type="term" value="F:fatty acid binding"/>
    <property type="evidence" value="ECO:0007669"/>
    <property type="project" value="TreeGrafter"/>
</dbReference>
<dbReference type="AlphaFoldDB" id="A0A5J4Z4Y6"/>
<dbReference type="InterPro" id="IPR002655">
    <property type="entry name" value="Acyl-CoA_oxidase_C"/>
</dbReference>
<evidence type="ECO:0000256" key="11">
    <source>
        <dbReference type="PIRSR" id="PIRSR000168-1"/>
    </source>
</evidence>
<dbReference type="GO" id="GO:0055088">
    <property type="term" value="P:lipid homeostasis"/>
    <property type="evidence" value="ECO:0007669"/>
    <property type="project" value="TreeGrafter"/>
</dbReference>
<evidence type="ECO:0000256" key="7">
    <source>
        <dbReference type="ARBA" id="ARBA00023002"/>
    </source>
</evidence>
<dbReference type="FunFam" id="2.40.110.10:FF:000005">
    <property type="entry name" value="Acyl-coenzyme A oxidase"/>
    <property type="match status" value="1"/>
</dbReference>
<evidence type="ECO:0000256" key="9">
    <source>
        <dbReference type="ARBA" id="ARBA00023140"/>
    </source>
</evidence>
<organism evidence="16 17">
    <name type="scientific">Porphyridium purpureum</name>
    <name type="common">Red alga</name>
    <name type="synonym">Porphyridium cruentum</name>
    <dbReference type="NCBI Taxonomy" id="35688"/>
    <lineage>
        <taxon>Eukaryota</taxon>
        <taxon>Rhodophyta</taxon>
        <taxon>Bangiophyceae</taxon>
        <taxon>Porphyridiales</taxon>
        <taxon>Porphyridiaceae</taxon>
        <taxon>Porphyridium</taxon>
    </lineage>
</organism>
<evidence type="ECO:0000256" key="1">
    <source>
        <dbReference type="ARBA" id="ARBA00001974"/>
    </source>
</evidence>
<dbReference type="InterPro" id="IPR055060">
    <property type="entry name" value="ACOX_C_alpha1"/>
</dbReference>
<keyword evidence="9" id="KW-0576">Peroxisome</keyword>
<feature type="active site" description="Proton acceptor" evidence="11">
    <location>
        <position position="469"/>
    </location>
</feature>
<dbReference type="Pfam" id="PF01756">
    <property type="entry name" value="ACOX"/>
    <property type="match status" value="1"/>
</dbReference>
<dbReference type="Pfam" id="PF22924">
    <property type="entry name" value="ACOX_C_alpha1"/>
    <property type="match status" value="1"/>
</dbReference>
<keyword evidence="7" id="KW-0560">Oxidoreductase</keyword>
<dbReference type="SUPFAM" id="SSF47203">
    <property type="entry name" value="Acyl-CoA dehydrogenase C-terminal domain-like"/>
    <property type="match status" value="2"/>
</dbReference>
<comment type="similarity">
    <text evidence="3 10">Belongs to the acyl-CoA oxidase family.</text>
</comment>
<evidence type="ECO:0000256" key="10">
    <source>
        <dbReference type="PIRNR" id="PIRNR000168"/>
    </source>
</evidence>
<evidence type="ECO:0000256" key="3">
    <source>
        <dbReference type="ARBA" id="ARBA00006288"/>
    </source>
</evidence>
<dbReference type="EMBL" id="VRMN01000001">
    <property type="protein sequence ID" value="KAA8497657.1"/>
    <property type="molecule type" value="Genomic_DNA"/>
</dbReference>
<feature type="domain" description="Acyl-CoA oxidase C-terminal" evidence="13">
    <location>
        <begin position="523"/>
        <end position="657"/>
    </location>
</feature>
<feature type="domain" description="Acyl-CoA oxidase/dehydrogenase middle" evidence="14">
    <location>
        <begin position="181"/>
        <end position="289"/>
    </location>
</feature>
<dbReference type="Gene3D" id="2.40.110.10">
    <property type="entry name" value="Butyryl-CoA Dehydrogenase, subunit A, domain 2"/>
    <property type="match status" value="1"/>
</dbReference>
<evidence type="ECO:0000256" key="8">
    <source>
        <dbReference type="ARBA" id="ARBA00023098"/>
    </source>
</evidence>
<dbReference type="GO" id="GO:0071949">
    <property type="term" value="F:FAD binding"/>
    <property type="evidence" value="ECO:0007669"/>
    <property type="project" value="InterPro"/>
</dbReference>
<dbReference type="FunFam" id="1.20.140.10:FF:000010">
    <property type="entry name" value="Acyl-coenzyme A oxidase"/>
    <property type="match status" value="1"/>
</dbReference>
<dbReference type="InterPro" id="IPR006091">
    <property type="entry name" value="Acyl-CoA_Oxase/DH_mid-dom"/>
</dbReference>
<dbReference type="SUPFAM" id="SSF56645">
    <property type="entry name" value="Acyl-CoA dehydrogenase NM domain-like"/>
    <property type="match status" value="1"/>
</dbReference>
<evidence type="ECO:0000313" key="16">
    <source>
        <dbReference type="EMBL" id="KAA8497657.1"/>
    </source>
</evidence>
<evidence type="ECO:0000313" key="17">
    <source>
        <dbReference type="Proteomes" id="UP000324585"/>
    </source>
</evidence>
<dbReference type="OrthoDB" id="538336at2759"/>
<sequence length="697" mass="77445">MDSDATVVQVRLHLAQHEPAAALRASPHSAREEWAKRFPLTFDQRAMQFLLDGDNHEMRRELREFMRRDPRFQPQYDISIAQERELALKRLDAICNYKDGNRANSNARGGRFISVRDFERNPLRIFAAHEIAGYSDGSMATKMTVQFNLFGGTVLRLGQGKGKNYDEKFLDDIDTLRAVGCFGLTELGYGNNAVEMETTATYCANSKSFHILTPSTLAQKYWITNSAIHAQFCCVFAQLIDADGKRQGIHAFLVRIRDEHMQPMRGVVIKDMGSKMGCNGVDNGALLFDVRVPESSLLCRYSQMDEQGVFHSDIAHARDRFLRVADQLLSGRLCIASMMHGTSKLALVIAVRYAATRLCVGPTGKSEMPILQYQLQQGALAPLLARVIVTGIGLQYAKERWAELLPHAAAHPDEWREAVVLCCAIKPLVTWTAENVVRVCRERCGGQGYLSVNRFGSMIGFCHAGLTAEGDNRVLMQKVTKELLVMHSQKRFALTPCDQWADKTRMAQTNARVLAQAPIQQAILAAREQICMQQLTEKSAALAAKATTQAEKVFEPWMLRLSDEVQAVALAFAERLSFEKALEAEAKNLASNSSVGQILALLRSLYFFDCVSRDAAWFVSSKVLSQPAVSFVLEETKRLVAELGGQLPHLVDAFGIPVELTAPIAADYVAYNAGDFKGENPSAAWNPKQVATMESKL</sequence>
<dbReference type="InterPro" id="IPR012258">
    <property type="entry name" value="Acyl-CoA_oxidase"/>
</dbReference>
<feature type="domain" description="Acyl-CoA oxidase C-alpha1" evidence="15">
    <location>
        <begin position="328"/>
        <end position="484"/>
    </location>
</feature>
<keyword evidence="6" id="KW-0276">Fatty acid metabolism</keyword>
<evidence type="ECO:0000256" key="5">
    <source>
        <dbReference type="ARBA" id="ARBA00022827"/>
    </source>
</evidence>
<dbReference type="PANTHER" id="PTHR10909:SF382">
    <property type="entry name" value="ACYL-COENZYME A OXIDASE"/>
    <property type="match status" value="1"/>
</dbReference>
<evidence type="ECO:0000256" key="2">
    <source>
        <dbReference type="ARBA" id="ARBA00004275"/>
    </source>
</evidence>
<name>A0A5J4Z4Y6_PORPP</name>
<dbReference type="Pfam" id="PF02770">
    <property type="entry name" value="Acyl-CoA_dh_M"/>
    <property type="match status" value="1"/>
</dbReference>
<dbReference type="GO" id="GO:0005777">
    <property type="term" value="C:peroxisome"/>
    <property type="evidence" value="ECO:0007669"/>
    <property type="project" value="UniProtKB-SubCell"/>
</dbReference>
<reference evidence="17" key="1">
    <citation type="journal article" date="2019" name="Nat. Commun.">
        <title>Expansion of phycobilisome linker gene families in mesophilic red algae.</title>
        <authorList>
            <person name="Lee J."/>
            <person name="Kim D."/>
            <person name="Bhattacharya D."/>
            <person name="Yoon H.S."/>
        </authorList>
    </citation>
    <scope>NUCLEOTIDE SEQUENCE [LARGE SCALE GENOMIC DNA]</scope>
    <source>
        <strain evidence="17">CCMP 1328</strain>
    </source>
</reference>
<protein>
    <recommendedName>
        <fullName evidence="10">Acyl-coenzyme A oxidase</fullName>
    </recommendedName>
</protein>
<keyword evidence="5 10" id="KW-0274">FAD</keyword>
<keyword evidence="4 10" id="KW-0285">Flavoprotein</keyword>
<comment type="subcellular location">
    <subcellularLocation>
        <location evidence="2">Peroxisome</location>
    </subcellularLocation>
</comment>
<dbReference type="PANTHER" id="PTHR10909">
    <property type="entry name" value="ELECTRON TRANSPORT OXIDOREDUCTASE"/>
    <property type="match status" value="1"/>
</dbReference>
<dbReference type="PIRSF" id="PIRSF000168">
    <property type="entry name" value="Acyl-CoA_oxidase"/>
    <property type="match status" value="1"/>
</dbReference>
<evidence type="ECO:0000259" key="13">
    <source>
        <dbReference type="Pfam" id="PF01756"/>
    </source>
</evidence>
<proteinExistence type="inferred from homology"/>
<dbReference type="InterPro" id="IPR036250">
    <property type="entry name" value="AcylCo_DH-like_C"/>
</dbReference>
<keyword evidence="8" id="KW-0443">Lipid metabolism</keyword>
<evidence type="ECO:0000259" key="14">
    <source>
        <dbReference type="Pfam" id="PF02770"/>
    </source>
</evidence>
<evidence type="ECO:0000256" key="6">
    <source>
        <dbReference type="ARBA" id="ARBA00022832"/>
    </source>
</evidence>
<dbReference type="InterPro" id="IPR009100">
    <property type="entry name" value="AcylCoA_DH/oxidase_NM_dom_sf"/>
</dbReference>
<dbReference type="Gene3D" id="1.20.140.10">
    <property type="entry name" value="Butyryl-CoA Dehydrogenase, subunit A, domain 3"/>
    <property type="match status" value="2"/>
</dbReference>
<dbReference type="OMA" id="FGGTIMF"/>
<evidence type="ECO:0000259" key="15">
    <source>
        <dbReference type="Pfam" id="PF22924"/>
    </source>
</evidence>
<evidence type="ECO:0000256" key="12">
    <source>
        <dbReference type="PIRSR" id="PIRSR000168-2"/>
    </source>
</evidence>
<comment type="caution">
    <text evidence="16">The sequence shown here is derived from an EMBL/GenBank/DDBJ whole genome shotgun (WGS) entry which is preliminary data.</text>
</comment>
<keyword evidence="17" id="KW-1185">Reference proteome</keyword>
<dbReference type="Proteomes" id="UP000324585">
    <property type="component" value="Unassembled WGS sequence"/>
</dbReference>
<evidence type="ECO:0000256" key="4">
    <source>
        <dbReference type="ARBA" id="ARBA00022630"/>
    </source>
</evidence>
<gene>
    <name evidence="16" type="ORF">FVE85_5242</name>
</gene>
<dbReference type="InterPro" id="IPR046373">
    <property type="entry name" value="Acyl-CoA_Oxase/DH_mid-dom_sf"/>
</dbReference>